<dbReference type="STRING" id="1203610.HMPREF1536_04878"/>
<comment type="similarity">
    <text evidence="2 8">Belongs to the carbamoyltransferase HypF family.</text>
</comment>
<keyword evidence="12" id="KW-0808">Transferase</keyword>
<evidence type="ECO:0000256" key="4">
    <source>
        <dbReference type="ARBA" id="ARBA00022723"/>
    </source>
</evidence>
<evidence type="ECO:0000256" key="7">
    <source>
        <dbReference type="ARBA" id="ARBA00048220"/>
    </source>
</evidence>
<dbReference type="InterPro" id="IPR006070">
    <property type="entry name" value="Sua5-like_dom"/>
</dbReference>
<dbReference type="PANTHER" id="PTHR42959:SF1">
    <property type="entry name" value="CARBAMOYLTRANSFERASE HYPF"/>
    <property type="match status" value="1"/>
</dbReference>
<feature type="active site" evidence="9">
    <location>
        <position position="36"/>
    </location>
</feature>
<dbReference type="Pfam" id="PF22521">
    <property type="entry name" value="HypF_C_2"/>
    <property type="match status" value="1"/>
</dbReference>
<dbReference type="GO" id="GO:0016743">
    <property type="term" value="F:carboxyl- or carbamoyltransferase activity"/>
    <property type="evidence" value="ECO:0007669"/>
    <property type="project" value="UniProtKB-UniRule"/>
</dbReference>
<evidence type="ECO:0000259" key="10">
    <source>
        <dbReference type="PROSITE" id="PS51160"/>
    </source>
</evidence>
<dbReference type="InterPro" id="IPR055128">
    <property type="entry name" value="HypF_C_2"/>
</dbReference>
<evidence type="ECO:0000256" key="2">
    <source>
        <dbReference type="ARBA" id="ARBA00008097"/>
    </source>
</evidence>
<evidence type="ECO:0000256" key="1">
    <source>
        <dbReference type="ARBA" id="ARBA00004711"/>
    </source>
</evidence>
<dbReference type="Pfam" id="PF17788">
    <property type="entry name" value="HypF_C"/>
    <property type="match status" value="1"/>
</dbReference>
<feature type="domain" description="YrdC-like" evidence="11">
    <location>
        <begin position="200"/>
        <end position="384"/>
    </location>
</feature>
<dbReference type="InterPro" id="IPR011125">
    <property type="entry name" value="Znf_HypF"/>
</dbReference>
<sequence>MKISILTIRGLVQGVGFRPFIYRIASEMGIKGEVDNRNNGVCIRAILTPEQCDRFISRIKKEHPPVAAIHSIWVTEVEDPATNYTDFSITPSRSDSNEVTQVAPDIAVCPECLQDRKEQPHRLQYPFINCTHCGPRFSIIRDLPYDRKQTTMSAFAMCPDCGKEYGTVSDRRFHAQPVACNHCGPFYYTRYNNVEITDYRTLFDLSCRLLCEGEVIAAKGIGGYHLICDAANEQAVKRLREIKQRDSKPFAVMFRSVGLLKEYAEVDPAEEDCLISWRRPIVLLKQKKALAADINRDMQTLGCMLPYMPLHYDWFAALDVPALVMTSGNLSDYPIAITPAEAEEQLSGKVPLILHHNRDIYNRVDDSVLQVCGGQPCLIRRSRGYVPEPFFADVEVEGILAFGAEKVNTFALGKEDTILQSQYIGDLKNWETFSFYTESLERFEHLFRFTPTSLVCDLHPDYLSSQEAERTAVRCGLPLLKVQHHHAHAAACMLEYGLHELVIAIVLDGTGLGDDGKVWGGEFFLCDRKTYRRLSHFEYVPLPGGDKASVEPWRMAVAFLWHYFGESVRFPDGFIERIGEQKIRMLITMMEKGINTPYTSSVGRLFDAVASLLGLCDVSTHQAEAPVRLEQVASIEPFDCYPVLIKEDVISFCPLFEELLNDLASGVSVCDISARFHNTIAYLLLDEGKRLLKQTGVSRVVISGGCFQNKRLTEQLQRLFAEAGIPLYVPGRIPCNDGGVAVGQLAIAASRNKKE</sequence>
<keyword evidence="6" id="KW-0862">Zinc</keyword>
<dbReference type="AlphaFoldDB" id="A0A0F5ISD9"/>
<reference evidence="12 13" key="1">
    <citation type="submission" date="2013-04" db="EMBL/GenBank/DDBJ databases">
        <title>The Genome Sequence of Parabacteroides gordonii DSM 23371.</title>
        <authorList>
            <consortium name="The Broad Institute Genomics Platform"/>
            <person name="Earl A."/>
            <person name="Ward D."/>
            <person name="Feldgarden M."/>
            <person name="Gevers D."/>
            <person name="Martens E."/>
            <person name="Sakamoto M."/>
            <person name="Benno Y."/>
            <person name="Suzuki N."/>
            <person name="Matsunaga N."/>
            <person name="Koshihara K."/>
            <person name="Seki M."/>
            <person name="Komiya H."/>
            <person name="Walker B."/>
            <person name="Young S."/>
            <person name="Zeng Q."/>
            <person name="Gargeya S."/>
            <person name="Fitzgerald M."/>
            <person name="Haas B."/>
            <person name="Abouelleil A."/>
            <person name="Allen A.W."/>
            <person name="Alvarado L."/>
            <person name="Arachchi H.M."/>
            <person name="Berlin A.M."/>
            <person name="Chapman S.B."/>
            <person name="Gainer-Dewar J."/>
            <person name="Goldberg J."/>
            <person name="Griggs A."/>
            <person name="Gujja S."/>
            <person name="Hansen M."/>
            <person name="Howarth C."/>
            <person name="Imamovic A."/>
            <person name="Ireland A."/>
            <person name="Larimer J."/>
            <person name="McCowan C."/>
            <person name="Murphy C."/>
            <person name="Pearson M."/>
            <person name="Poon T.W."/>
            <person name="Priest M."/>
            <person name="Roberts A."/>
            <person name="Saif S."/>
            <person name="Shea T."/>
            <person name="Sisk P."/>
            <person name="Sykes S."/>
            <person name="Wortman J."/>
            <person name="Nusbaum C."/>
            <person name="Birren B."/>
        </authorList>
    </citation>
    <scope>NUCLEOTIDE SEQUENCE [LARGE SCALE GENOMIC DNA]</scope>
    <source>
        <strain evidence="12 13">MS-1</strain>
    </source>
</reference>
<evidence type="ECO:0000256" key="3">
    <source>
        <dbReference type="ARBA" id="ARBA00022598"/>
    </source>
</evidence>
<dbReference type="InterPro" id="IPR043129">
    <property type="entry name" value="ATPase_NBD"/>
</dbReference>
<dbReference type="NCBIfam" id="TIGR00143">
    <property type="entry name" value="hypF"/>
    <property type="match status" value="1"/>
</dbReference>
<dbReference type="Pfam" id="PF01300">
    <property type="entry name" value="Sua5_yciO_yrdC"/>
    <property type="match status" value="1"/>
</dbReference>
<dbReference type="Proteomes" id="UP000033035">
    <property type="component" value="Unassembled WGS sequence"/>
</dbReference>
<organism evidence="12 13">
    <name type="scientific">Parabacteroides gordonii MS-1 = DSM 23371</name>
    <dbReference type="NCBI Taxonomy" id="1203610"/>
    <lineage>
        <taxon>Bacteria</taxon>
        <taxon>Pseudomonadati</taxon>
        <taxon>Bacteroidota</taxon>
        <taxon>Bacteroidia</taxon>
        <taxon>Bacteroidales</taxon>
        <taxon>Tannerellaceae</taxon>
        <taxon>Parabacteroides</taxon>
    </lineage>
</organism>
<evidence type="ECO:0000313" key="12">
    <source>
        <dbReference type="EMBL" id="KKB48413.1"/>
    </source>
</evidence>
<dbReference type="GO" id="GO:0008270">
    <property type="term" value="F:zinc ion binding"/>
    <property type="evidence" value="ECO:0007669"/>
    <property type="project" value="UniProtKB-KW"/>
</dbReference>
<dbReference type="Pfam" id="PF07503">
    <property type="entry name" value="zf-HYPF"/>
    <property type="match status" value="2"/>
</dbReference>
<dbReference type="GO" id="GO:0016874">
    <property type="term" value="F:ligase activity"/>
    <property type="evidence" value="ECO:0007669"/>
    <property type="project" value="UniProtKB-UniRule"/>
</dbReference>
<dbReference type="GO" id="GO:0003998">
    <property type="term" value="F:acylphosphatase activity"/>
    <property type="evidence" value="ECO:0007669"/>
    <property type="project" value="UniProtKB-EC"/>
</dbReference>
<dbReference type="PROSITE" id="PS51160">
    <property type="entry name" value="ACYLPHOSPHATASE_3"/>
    <property type="match status" value="1"/>
</dbReference>
<dbReference type="PIRSF" id="PIRSF006256">
    <property type="entry name" value="CMPcnvr_hdrg_mat"/>
    <property type="match status" value="1"/>
</dbReference>
<comment type="caution">
    <text evidence="12">The sequence shown here is derived from an EMBL/GenBank/DDBJ whole genome shotgun (WGS) entry which is preliminary data.</text>
</comment>
<dbReference type="UniPathway" id="UPA00335"/>
<dbReference type="Gene3D" id="3.30.420.40">
    <property type="match status" value="1"/>
</dbReference>
<dbReference type="HOGENOM" id="CLU_009164_0_0_10"/>
<dbReference type="PATRIC" id="fig|1203610.3.peg.4976"/>
<proteinExistence type="inferred from homology"/>
<dbReference type="PROSITE" id="PS00150">
    <property type="entry name" value="ACYLPHOSPHATASE_1"/>
    <property type="match status" value="1"/>
</dbReference>
<evidence type="ECO:0000256" key="8">
    <source>
        <dbReference type="PIRNR" id="PIRNR006256"/>
    </source>
</evidence>
<dbReference type="InterPro" id="IPR017968">
    <property type="entry name" value="Acylphosphatase_CS"/>
</dbReference>
<evidence type="ECO:0000256" key="9">
    <source>
        <dbReference type="PROSITE-ProRule" id="PRU00520"/>
    </source>
</evidence>
<dbReference type="FunFam" id="3.30.420.40:FF:000124">
    <property type="entry name" value="Carbamoyltransferase HypF"/>
    <property type="match status" value="1"/>
</dbReference>
<feature type="domain" description="Acylphosphatase-like" evidence="10">
    <location>
        <begin position="3"/>
        <end position="91"/>
    </location>
</feature>
<dbReference type="PROSITE" id="PS51163">
    <property type="entry name" value="YRDC"/>
    <property type="match status" value="1"/>
</dbReference>
<dbReference type="Pfam" id="PF00708">
    <property type="entry name" value="Acylphosphatase"/>
    <property type="match status" value="1"/>
</dbReference>
<keyword evidence="5" id="KW-0863">Zinc-finger</keyword>
<evidence type="ECO:0000256" key="5">
    <source>
        <dbReference type="ARBA" id="ARBA00022771"/>
    </source>
</evidence>
<dbReference type="EMBL" id="AQHW01000027">
    <property type="protein sequence ID" value="KKB48413.1"/>
    <property type="molecule type" value="Genomic_DNA"/>
</dbReference>
<dbReference type="InterPro" id="IPR001792">
    <property type="entry name" value="Acylphosphatase-like_dom"/>
</dbReference>
<comment type="catalytic activity">
    <reaction evidence="7">
        <text>C-terminal L-cysteinyl-[HypE protein] + carbamoyl phosphate + ATP + H2O = C-terminal S-carboxamide-L-cysteinyl-[HypE protein] + AMP + phosphate + diphosphate + H(+)</text>
        <dbReference type="Rhea" id="RHEA:55636"/>
        <dbReference type="Rhea" id="RHEA-COMP:14247"/>
        <dbReference type="Rhea" id="RHEA-COMP:14392"/>
        <dbReference type="ChEBI" id="CHEBI:15377"/>
        <dbReference type="ChEBI" id="CHEBI:15378"/>
        <dbReference type="ChEBI" id="CHEBI:30616"/>
        <dbReference type="ChEBI" id="CHEBI:33019"/>
        <dbReference type="ChEBI" id="CHEBI:43474"/>
        <dbReference type="ChEBI" id="CHEBI:58228"/>
        <dbReference type="ChEBI" id="CHEBI:76913"/>
        <dbReference type="ChEBI" id="CHEBI:139126"/>
        <dbReference type="ChEBI" id="CHEBI:456215"/>
    </reaction>
</comment>
<dbReference type="SUPFAM" id="SSF54975">
    <property type="entry name" value="Acylphosphatase/BLUF domain-like"/>
    <property type="match status" value="1"/>
</dbReference>
<keyword evidence="13" id="KW-1185">Reference proteome</keyword>
<comment type="pathway">
    <text evidence="1">Protein modification; [NiFe] hydrogenase maturation.</text>
</comment>
<evidence type="ECO:0000259" key="11">
    <source>
        <dbReference type="PROSITE" id="PS51163"/>
    </source>
</evidence>
<dbReference type="InterPro" id="IPR004421">
    <property type="entry name" value="Carbamoyltransferase_HypF"/>
</dbReference>
<name>A0A0F5ISD9_9BACT</name>
<gene>
    <name evidence="12" type="ORF">HMPREF1536_04878</name>
</gene>
<dbReference type="Gene3D" id="3.30.420.360">
    <property type="match status" value="1"/>
</dbReference>
<dbReference type="Gene3D" id="3.90.870.50">
    <property type="match status" value="1"/>
</dbReference>
<keyword evidence="9" id="KW-0378">Hydrolase</keyword>
<dbReference type="RefSeq" id="WP_028728441.1">
    <property type="nucleotide sequence ID" value="NZ_AUAE01000030.1"/>
</dbReference>
<dbReference type="PANTHER" id="PTHR42959">
    <property type="entry name" value="CARBAMOYLTRANSFERASE"/>
    <property type="match status" value="1"/>
</dbReference>
<dbReference type="InterPro" id="IPR017945">
    <property type="entry name" value="DHBP_synth_RibB-like_a/b_dom"/>
</dbReference>
<dbReference type="EC" id="6.2.-.-" evidence="8"/>
<dbReference type="InterPro" id="IPR036046">
    <property type="entry name" value="Acylphosphatase-like_dom_sf"/>
</dbReference>
<protein>
    <recommendedName>
        <fullName evidence="8">Carbamoyltransferase</fullName>
        <ecNumber evidence="8">6.2.-.-</ecNumber>
    </recommendedName>
</protein>
<dbReference type="Gene3D" id="3.30.110.120">
    <property type="match status" value="1"/>
</dbReference>
<feature type="active site" evidence="9">
    <location>
        <position position="18"/>
    </location>
</feature>
<keyword evidence="4" id="KW-0479">Metal-binding</keyword>
<keyword evidence="3" id="KW-0436">Ligase</keyword>
<evidence type="ECO:0000256" key="6">
    <source>
        <dbReference type="ARBA" id="ARBA00022833"/>
    </source>
</evidence>
<evidence type="ECO:0000313" key="13">
    <source>
        <dbReference type="Proteomes" id="UP000033035"/>
    </source>
</evidence>
<dbReference type="GO" id="GO:0003725">
    <property type="term" value="F:double-stranded RNA binding"/>
    <property type="evidence" value="ECO:0007669"/>
    <property type="project" value="InterPro"/>
</dbReference>
<comment type="catalytic activity">
    <reaction evidence="9">
        <text>an acyl phosphate + H2O = a carboxylate + phosphate + H(+)</text>
        <dbReference type="Rhea" id="RHEA:14965"/>
        <dbReference type="ChEBI" id="CHEBI:15377"/>
        <dbReference type="ChEBI" id="CHEBI:15378"/>
        <dbReference type="ChEBI" id="CHEBI:29067"/>
        <dbReference type="ChEBI" id="CHEBI:43474"/>
        <dbReference type="ChEBI" id="CHEBI:59918"/>
        <dbReference type="EC" id="3.6.1.7"/>
    </reaction>
</comment>
<accession>A0A0F5ISD9</accession>
<dbReference type="SUPFAM" id="SSF55821">
    <property type="entry name" value="YrdC/RibB"/>
    <property type="match status" value="1"/>
</dbReference>
<dbReference type="InterPro" id="IPR051060">
    <property type="entry name" value="Carbamoyltrans_HypF-like"/>
</dbReference>
<dbReference type="GO" id="GO:0051604">
    <property type="term" value="P:protein maturation"/>
    <property type="evidence" value="ECO:0007669"/>
    <property type="project" value="TreeGrafter"/>
</dbReference>
<dbReference type="SUPFAM" id="SSF53067">
    <property type="entry name" value="Actin-like ATPase domain"/>
    <property type="match status" value="1"/>
</dbReference>
<dbReference type="InterPro" id="IPR041440">
    <property type="entry name" value="HypF_C"/>
</dbReference>